<dbReference type="GO" id="GO:0003723">
    <property type="term" value="F:RNA binding"/>
    <property type="evidence" value="ECO:0007669"/>
    <property type="project" value="TreeGrafter"/>
</dbReference>
<dbReference type="GO" id="GO:0005634">
    <property type="term" value="C:nucleus"/>
    <property type="evidence" value="ECO:0007669"/>
    <property type="project" value="TreeGrafter"/>
</dbReference>
<name>A0A9R0EWX6_SPOFR</name>
<feature type="compositionally biased region" description="Pro residues" evidence="1">
    <location>
        <begin position="245"/>
        <end position="255"/>
    </location>
</feature>
<dbReference type="RefSeq" id="XP_050552283.1">
    <property type="nucleotide sequence ID" value="XM_050696326.1"/>
</dbReference>
<feature type="compositionally biased region" description="Basic residues" evidence="1">
    <location>
        <begin position="755"/>
        <end position="780"/>
    </location>
</feature>
<feature type="compositionally biased region" description="Polar residues" evidence="1">
    <location>
        <begin position="538"/>
        <end position="567"/>
    </location>
</feature>
<evidence type="ECO:0000313" key="4">
    <source>
        <dbReference type="RefSeq" id="XP_050552283.1"/>
    </source>
</evidence>
<dbReference type="Proteomes" id="UP000829999">
    <property type="component" value="Chromosome 10"/>
</dbReference>
<feature type="region of interest" description="Disordered" evidence="1">
    <location>
        <begin position="620"/>
        <end position="780"/>
    </location>
</feature>
<proteinExistence type="predicted"/>
<dbReference type="AlphaFoldDB" id="A0A9R0EWX6"/>
<dbReference type="GeneID" id="118277380"/>
<dbReference type="PANTHER" id="PTHR13384">
    <property type="entry name" value="G PATCH DOMAIN-CONTAINING PROTEIN 1"/>
    <property type="match status" value="1"/>
</dbReference>
<dbReference type="PROSITE" id="PS50174">
    <property type="entry name" value="G_PATCH"/>
    <property type="match status" value="1"/>
</dbReference>
<protein>
    <submittedName>
        <fullName evidence="4">G patch domain-containing protein 1 homolog isoform X2</fullName>
    </submittedName>
</protein>
<keyword evidence="3" id="KW-1185">Reference proteome</keyword>
<evidence type="ECO:0000313" key="3">
    <source>
        <dbReference type="Proteomes" id="UP000829999"/>
    </source>
</evidence>
<feature type="region of interest" description="Disordered" evidence="1">
    <location>
        <begin position="1"/>
        <end position="40"/>
    </location>
</feature>
<feature type="region of interest" description="Disordered" evidence="1">
    <location>
        <begin position="210"/>
        <end position="286"/>
    </location>
</feature>
<feature type="region of interest" description="Disordered" evidence="1">
    <location>
        <begin position="95"/>
        <end position="117"/>
    </location>
</feature>
<dbReference type="PANTHER" id="PTHR13384:SF19">
    <property type="entry name" value="G PATCH DOMAIN-CONTAINING PROTEIN 1"/>
    <property type="match status" value="1"/>
</dbReference>
<sequence>MDEEDRGEFGIAPRQVQTQREFSGQKRQHRTQYHDGPIPGEPVLHQLLRPVHETAAVRMLRAMGWREGQGMGERLSSRDKKKSKEQHKVYGCYMPPELRQAQEDQSMEESESSDSEVDFDTLFAPDDYEPYILQRKNDRFGLGYSGLSRHSVLGNLIGEYGSEPGSSKSHLLMKDKGKRVSIRGQAFGVGAFEADDEDIYAKEDMSHYDFSLDGPVQTKKNTPKKDNQKNRNVLEGFVKSTKPLPSVPTYPPPALPRDYVPAAAGARRSRFEPTTQQPRDQGLGRHELSARARGELLGETPLPPPPPETPVKDQKDLTTVLGKTINFVSTVEKTELDYIPIKDSGKEITKVFKPFIGNPEKQKRYEKYLENKGVLERDGDMDKLQEWERERELVEFEQAAKLYKPLSGVMGDRFTHASEPDDAVNPLTAVAKSTNTYGLATKEQIEAAQKGMYGVMTRQTVTWRPDPLVSKRFNVPEIGGARQQEKKEDRPKVSYSIFSYLESSVHDKDSFAAEQNKFSGSKSLTTSILPKTDKKATETPQSSTQVPQNNDPIVQSTDTNAKPTTSASITKETVTGFAKRMTVAELFLKESENTKKEGAAVTDTIQKFDRMDLYKSIFLSDTEDEEDSEKSKVNDGTDFIDVPKNVERNTSPPRGIFANIDFDEINSWRRKEPEKVAEEPTKKNESIHKFNKSVGNPPEEKNDEANEAMYGPKIPENLQKRLESEVQKDSLKETIDVDSSSSEDSWVDIKEVKNKKQKKKKSKKHKSKHKKKSKSKKKDR</sequence>
<dbReference type="Pfam" id="PF26093">
    <property type="entry name" value="HTH_TGH"/>
    <property type="match status" value="1"/>
</dbReference>
<evidence type="ECO:0000259" key="2">
    <source>
        <dbReference type="PROSITE" id="PS50174"/>
    </source>
</evidence>
<feature type="compositionally biased region" description="Acidic residues" evidence="1">
    <location>
        <begin position="105"/>
        <end position="117"/>
    </location>
</feature>
<dbReference type="Pfam" id="PF01585">
    <property type="entry name" value="G-patch"/>
    <property type="match status" value="1"/>
</dbReference>
<dbReference type="InterPro" id="IPR000467">
    <property type="entry name" value="G_patch_dom"/>
</dbReference>
<feature type="domain" description="G-patch" evidence="2">
    <location>
        <begin position="52"/>
        <end position="74"/>
    </location>
</feature>
<feature type="compositionally biased region" description="Basic and acidic residues" evidence="1">
    <location>
        <begin position="718"/>
        <end position="735"/>
    </location>
</feature>
<accession>A0A9R0EWX6</accession>
<gene>
    <name evidence="4" type="primary">LOC118277380</name>
</gene>
<feature type="compositionally biased region" description="Basic and acidic residues" evidence="1">
    <location>
        <begin position="666"/>
        <end position="688"/>
    </location>
</feature>
<organism evidence="3 4">
    <name type="scientific">Spodoptera frugiperda</name>
    <name type="common">Fall armyworm</name>
    <dbReference type="NCBI Taxonomy" id="7108"/>
    <lineage>
        <taxon>Eukaryota</taxon>
        <taxon>Metazoa</taxon>
        <taxon>Ecdysozoa</taxon>
        <taxon>Arthropoda</taxon>
        <taxon>Hexapoda</taxon>
        <taxon>Insecta</taxon>
        <taxon>Pterygota</taxon>
        <taxon>Neoptera</taxon>
        <taxon>Endopterygota</taxon>
        <taxon>Lepidoptera</taxon>
        <taxon>Glossata</taxon>
        <taxon>Ditrysia</taxon>
        <taxon>Noctuoidea</taxon>
        <taxon>Noctuidae</taxon>
        <taxon>Amphipyrinae</taxon>
        <taxon>Spodoptera</taxon>
    </lineage>
</organism>
<feature type="region of interest" description="Disordered" evidence="1">
    <location>
        <begin position="523"/>
        <end position="567"/>
    </location>
</feature>
<reference evidence="4" key="1">
    <citation type="submission" date="2025-08" db="UniProtKB">
        <authorList>
            <consortium name="RefSeq"/>
        </authorList>
    </citation>
    <scope>IDENTIFICATION</scope>
    <source>
        <tissue evidence="4">Whole larval tissue</tissue>
    </source>
</reference>
<evidence type="ECO:0000256" key="1">
    <source>
        <dbReference type="SAM" id="MobiDB-lite"/>
    </source>
</evidence>